<dbReference type="PANTHER" id="PTHR11142">
    <property type="entry name" value="PSEUDOURIDYLATE SYNTHASE"/>
    <property type="match status" value="1"/>
</dbReference>
<evidence type="ECO:0000313" key="9">
    <source>
        <dbReference type="EMBL" id="AEV31147.1"/>
    </source>
</evidence>
<dbReference type="AlphaFoldDB" id="G8R5Z9"/>
<dbReference type="EC" id="5.4.99.12" evidence="4"/>
<evidence type="ECO:0000313" key="10">
    <source>
        <dbReference type="Proteomes" id="UP000005631"/>
    </source>
</evidence>
<comment type="catalytic activity">
    <reaction evidence="4 7">
        <text>uridine(38/39/40) in tRNA = pseudouridine(38/39/40) in tRNA</text>
        <dbReference type="Rhea" id="RHEA:22376"/>
        <dbReference type="Rhea" id="RHEA-COMP:10085"/>
        <dbReference type="Rhea" id="RHEA-COMP:10087"/>
        <dbReference type="ChEBI" id="CHEBI:65314"/>
        <dbReference type="ChEBI" id="CHEBI:65315"/>
        <dbReference type="EC" id="5.4.99.12"/>
    </reaction>
</comment>
<dbReference type="CDD" id="cd02570">
    <property type="entry name" value="PseudoU_synth_EcTruA"/>
    <property type="match status" value="1"/>
</dbReference>
<gene>
    <name evidence="4" type="primary">truA</name>
    <name evidence="9" type="ordered locus">Oweho_0125</name>
</gene>
<sequence>MRYFVRLSYLGKNFHGWQIQPNATSVQETLNKTFSTIFNEEVNTVGAGRTDTGVHASEMWAHFDVQNPIPENAAHKCNRFCGPDIAIKQFIKVEDDAHARFDAAARSYEYHILKEKNPFLQDLGWFCPYPLNVEKMNEAAKFLFDFEDFTSFSKSKTQTMTNNCRVIEARWEEREDRLVFYISADRFLRNMVRAIVGTLVNIGRERQPIESLKEIIEAKDRSLAGESVPAHGLYLTRVVYPKEVLNGK</sequence>
<keyword evidence="3 4" id="KW-0413">Isomerase</keyword>
<dbReference type="Gene3D" id="3.30.70.660">
    <property type="entry name" value="Pseudouridine synthase I, catalytic domain, C-terminal subdomain"/>
    <property type="match status" value="1"/>
</dbReference>
<dbReference type="InterPro" id="IPR001406">
    <property type="entry name" value="PsdUridine_synth_TruA"/>
</dbReference>
<dbReference type="PATRIC" id="fig|926562.3.peg.126"/>
<feature type="binding site" evidence="4 6">
    <location>
        <position position="108"/>
    </location>
    <ligand>
        <name>substrate</name>
    </ligand>
</feature>
<dbReference type="FunFam" id="3.30.70.580:FF:000001">
    <property type="entry name" value="tRNA pseudouridine synthase A"/>
    <property type="match status" value="1"/>
</dbReference>
<dbReference type="GO" id="GO:0031119">
    <property type="term" value="P:tRNA pseudouridine synthesis"/>
    <property type="evidence" value="ECO:0007669"/>
    <property type="project" value="UniProtKB-UniRule"/>
</dbReference>
<evidence type="ECO:0000256" key="4">
    <source>
        <dbReference type="HAMAP-Rule" id="MF_00171"/>
    </source>
</evidence>
<dbReference type="HOGENOM" id="CLU_014673_0_1_10"/>
<dbReference type="PANTHER" id="PTHR11142:SF0">
    <property type="entry name" value="TRNA PSEUDOURIDINE SYNTHASE-LIKE 1"/>
    <property type="match status" value="1"/>
</dbReference>
<dbReference type="KEGG" id="oho:Oweho_0125"/>
<dbReference type="SUPFAM" id="SSF55120">
    <property type="entry name" value="Pseudouridine synthase"/>
    <property type="match status" value="1"/>
</dbReference>
<dbReference type="OrthoDB" id="9811823at2"/>
<dbReference type="InterPro" id="IPR020094">
    <property type="entry name" value="TruA/RsuA/RluB/E/F_N"/>
</dbReference>
<reference evidence="9 10" key="1">
    <citation type="journal article" date="2012" name="Stand. Genomic Sci.">
        <title>Genome sequence of the orange-pigmented seawater bacterium Owenweeksia hongkongensis type strain (UST20020801(T)).</title>
        <authorList>
            <person name="Riedel T."/>
            <person name="Held B."/>
            <person name="Nolan M."/>
            <person name="Lucas S."/>
            <person name="Lapidus A."/>
            <person name="Tice H."/>
            <person name="Del Rio T.G."/>
            <person name="Cheng J.F."/>
            <person name="Han C."/>
            <person name="Tapia R."/>
            <person name="Goodwin L.A."/>
            <person name="Pitluck S."/>
            <person name="Liolios K."/>
            <person name="Mavromatis K."/>
            <person name="Pagani I."/>
            <person name="Ivanova N."/>
            <person name="Mikhailova N."/>
            <person name="Pati A."/>
            <person name="Chen A."/>
            <person name="Palaniappan K."/>
            <person name="Rohde M."/>
            <person name="Tindall B.J."/>
            <person name="Detter J.C."/>
            <person name="Goker M."/>
            <person name="Woyke T."/>
            <person name="Bristow J."/>
            <person name="Eisen J.A."/>
            <person name="Markowitz V."/>
            <person name="Hugenholtz P."/>
            <person name="Klenk H.P."/>
            <person name="Kyrpides N.C."/>
        </authorList>
    </citation>
    <scope>NUCLEOTIDE SEQUENCE</scope>
    <source>
        <strain evidence="10">DSM 17368 / JCM 12287 / NRRL B-23963</strain>
    </source>
</reference>
<dbReference type="Proteomes" id="UP000005631">
    <property type="component" value="Chromosome"/>
</dbReference>
<evidence type="ECO:0000256" key="7">
    <source>
        <dbReference type="RuleBase" id="RU003792"/>
    </source>
</evidence>
<dbReference type="GO" id="GO:0160147">
    <property type="term" value="F:tRNA pseudouridine(38-40) synthase activity"/>
    <property type="evidence" value="ECO:0007669"/>
    <property type="project" value="UniProtKB-EC"/>
</dbReference>
<evidence type="ECO:0000256" key="1">
    <source>
        <dbReference type="ARBA" id="ARBA00009375"/>
    </source>
</evidence>
<dbReference type="EMBL" id="CP003156">
    <property type="protein sequence ID" value="AEV31147.1"/>
    <property type="molecule type" value="Genomic_DNA"/>
</dbReference>
<keyword evidence="10" id="KW-1185">Reference proteome</keyword>
<comment type="subunit">
    <text evidence="4">Homodimer.</text>
</comment>
<evidence type="ECO:0000256" key="3">
    <source>
        <dbReference type="ARBA" id="ARBA00023235"/>
    </source>
</evidence>
<dbReference type="NCBIfam" id="TIGR00071">
    <property type="entry name" value="hisT_truA"/>
    <property type="match status" value="1"/>
</dbReference>
<evidence type="ECO:0000256" key="5">
    <source>
        <dbReference type="PIRSR" id="PIRSR001430-1"/>
    </source>
</evidence>
<dbReference type="eggNOG" id="COG0101">
    <property type="taxonomic scope" value="Bacteria"/>
</dbReference>
<organism evidence="9 10">
    <name type="scientific">Owenweeksia hongkongensis (strain DSM 17368 / CIP 108786 / JCM 12287 / NRRL B-23963 / UST20020801)</name>
    <dbReference type="NCBI Taxonomy" id="926562"/>
    <lineage>
        <taxon>Bacteria</taxon>
        <taxon>Pseudomonadati</taxon>
        <taxon>Bacteroidota</taxon>
        <taxon>Flavobacteriia</taxon>
        <taxon>Flavobacteriales</taxon>
        <taxon>Owenweeksiaceae</taxon>
        <taxon>Owenweeksia</taxon>
    </lineage>
</organism>
<accession>G8R5Z9</accession>
<dbReference type="Pfam" id="PF01416">
    <property type="entry name" value="PseudoU_synth_1"/>
    <property type="match status" value="1"/>
</dbReference>
<comment type="similarity">
    <text evidence="1 4 7">Belongs to the tRNA pseudouridine synthase TruA family.</text>
</comment>
<dbReference type="GO" id="GO:0003723">
    <property type="term" value="F:RNA binding"/>
    <property type="evidence" value="ECO:0007669"/>
    <property type="project" value="InterPro"/>
</dbReference>
<dbReference type="HAMAP" id="MF_00171">
    <property type="entry name" value="TruA"/>
    <property type="match status" value="1"/>
</dbReference>
<evidence type="ECO:0000256" key="2">
    <source>
        <dbReference type="ARBA" id="ARBA00022694"/>
    </source>
</evidence>
<dbReference type="Gene3D" id="3.30.70.580">
    <property type="entry name" value="Pseudouridine synthase I, catalytic domain, N-terminal subdomain"/>
    <property type="match status" value="1"/>
</dbReference>
<feature type="domain" description="Pseudouridine synthase I TruA alpha/beta" evidence="8">
    <location>
        <begin position="147"/>
        <end position="241"/>
    </location>
</feature>
<dbReference type="InterPro" id="IPR020095">
    <property type="entry name" value="PsdUridine_synth_TruA_C"/>
</dbReference>
<name>G8R5Z9_OWEHD</name>
<protein>
    <recommendedName>
        <fullName evidence="4">tRNA pseudouridine synthase A</fullName>
        <ecNumber evidence="4">5.4.99.12</ecNumber>
    </recommendedName>
    <alternativeName>
        <fullName evidence="4">tRNA pseudouridine(38-40) synthase</fullName>
    </alternativeName>
    <alternativeName>
        <fullName evidence="4">tRNA pseudouridylate synthase I</fullName>
    </alternativeName>
    <alternativeName>
        <fullName evidence="4">tRNA-uridine isomerase I</fullName>
    </alternativeName>
</protein>
<dbReference type="PIRSF" id="PIRSF001430">
    <property type="entry name" value="tRNA_psdUrid_synth"/>
    <property type="match status" value="1"/>
</dbReference>
<comment type="caution">
    <text evidence="4">Lacks conserved residue(s) required for the propagation of feature annotation.</text>
</comment>
<comment type="function">
    <text evidence="4">Formation of pseudouridine at positions 38, 39 and 40 in the anticodon stem and loop of transfer RNAs.</text>
</comment>
<dbReference type="InterPro" id="IPR020103">
    <property type="entry name" value="PsdUridine_synth_cat_dom_sf"/>
</dbReference>
<dbReference type="STRING" id="926562.Oweho_0125"/>
<proteinExistence type="inferred from homology"/>
<dbReference type="RefSeq" id="WP_014200508.1">
    <property type="nucleotide sequence ID" value="NC_016599.1"/>
</dbReference>
<evidence type="ECO:0000256" key="6">
    <source>
        <dbReference type="PIRSR" id="PIRSR001430-2"/>
    </source>
</evidence>
<keyword evidence="2 4" id="KW-0819">tRNA processing</keyword>
<evidence type="ECO:0000259" key="8">
    <source>
        <dbReference type="Pfam" id="PF01416"/>
    </source>
</evidence>
<feature type="active site" description="Nucleophile" evidence="4 5">
    <location>
        <position position="51"/>
    </location>
</feature>
<dbReference type="InterPro" id="IPR020097">
    <property type="entry name" value="PsdUridine_synth_TruA_a/b_dom"/>
</dbReference>